<evidence type="ECO:0000256" key="3">
    <source>
        <dbReference type="PROSITE-ProRule" id="PRU00473"/>
    </source>
</evidence>
<evidence type="ECO:0000259" key="5">
    <source>
        <dbReference type="PROSITE" id="PS51123"/>
    </source>
</evidence>
<organism evidence="6 7">
    <name type="scientific">Escherichia ruysiae</name>
    <dbReference type="NCBI Taxonomy" id="2608867"/>
    <lineage>
        <taxon>Bacteria</taxon>
        <taxon>Pseudomonadati</taxon>
        <taxon>Pseudomonadota</taxon>
        <taxon>Gammaproteobacteria</taxon>
        <taxon>Enterobacterales</taxon>
        <taxon>Enterobacteriaceae</taxon>
        <taxon>Escherichia</taxon>
    </lineage>
</organism>
<feature type="transmembrane region" description="Helical" evidence="4">
    <location>
        <begin position="322"/>
        <end position="343"/>
    </location>
</feature>
<dbReference type="PANTHER" id="PTHR30329:SF20">
    <property type="entry name" value="EXPORTED PROTEIN"/>
    <property type="match status" value="1"/>
</dbReference>
<reference evidence="6 7" key="1">
    <citation type="submission" date="2023-08" db="EMBL/GenBank/DDBJ databases">
        <title>Whole-Genome Sequencing and Taxonomic description of Escherichia ruysiae strains Isolated from a healthy canine fecal sample.</title>
        <authorList>
            <person name="Liang S."/>
            <person name="Mlaga K.D."/>
            <person name="Jospin G."/>
            <person name="Uttarwar R."/>
            <person name="Marfori Z."/>
            <person name="Alvarado N."/>
            <person name="Scarsella E."/>
            <person name="Ganz H."/>
            <person name="Dione N."/>
        </authorList>
    </citation>
    <scope>NUCLEOTIDE SEQUENCE [LARGE SCALE GENOMIC DNA]</scope>
    <source>
        <strain evidence="6 7">AB136</strain>
    </source>
</reference>
<dbReference type="GeneID" id="86861080"/>
<proteinExistence type="predicted"/>
<dbReference type="Pfam" id="PF00691">
    <property type="entry name" value="OmpA"/>
    <property type="match status" value="1"/>
</dbReference>
<gene>
    <name evidence="6" type="ORF">RGV86_08850</name>
</gene>
<dbReference type="RefSeq" id="WP_309508383.1">
    <property type="nucleotide sequence ID" value="NZ_JAVIWR010000001.1"/>
</dbReference>
<dbReference type="PROSITE" id="PS51123">
    <property type="entry name" value="OMPA_2"/>
    <property type="match status" value="1"/>
</dbReference>
<dbReference type="Proteomes" id="UP001256818">
    <property type="component" value="Unassembled WGS sequence"/>
</dbReference>
<feature type="transmembrane region" description="Helical" evidence="4">
    <location>
        <begin position="31"/>
        <end position="48"/>
    </location>
</feature>
<dbReference type="InterPro" id="IPR050330">
    <property type="entry name" value="Bact_OuterMem_StrucFunc"/>
</dbReference>
<dbReference type="PRINTS" id="PR01021">
    <property type="entry name" value="OMPADOMAIN"/>
</dbReference>
<dbReference type="Gene3D" id="3.30.1330.60">
    <property type="entry name" value="OmpA-like domain"/>
    <property type="match status" value="1"/>
</dbReference>
<evidence type="ECO:0000313" key="6">
    <source>
        <dbReference type="EMBL" id="MDR4878479.1"/>
    </source>
</evidence>
<dbReference type="InterPro" id="IPR006665">
    <property type="entry name" value="OmpA-like"/>
</dbReference>
<comment type="caution">
    <text evidence="6">The sequence shown here is derived from an EMBL/GenBank/DDBJ whole genome shotgun (WGS) entry which is preliminary data.</text>
</comment>
<dbReference type="PANTHER" id="PTHR30329">
    <property type="entry name" value="STATOR ELEMENT OF FLAGELLAR MOTOR COMPLEX"/>
    <property type="match status" value="1"/>
</dbReference>
<evidence type="ECO:0000256" key="1">
    <source>
        <dbReference type="ARBA" id="ARBA00004442"/>
    </source>
</evidence>
<sequence>MRDVYRSLLTVLAGVLALWLILGFWSPSVGSRVAFSLLIILVCGGMLWRQYRTSLIRAPALRDIVGESLPPEDFQGAVILVCGDNSALFAAGTRHRETRQGWYLWVKDAEQLPLLAQHLSQIRPALVSQISILLAILPERHTSDAELTQSLRGWQRAVAQCHISLGQLPPQWIVIWLSPPVACVEAEPVWFTTVSQRAGLQVYQPGQGNLSLTDCAQETTSGEWLSRLSQVLWLDSGLAWLNTAVNSLLSERQGELPALKPCIQGLCMAPVSGLAGNLWQQHIASVTALPPDTLESGELLPLPELLLSALPRRRGVSRRMVFWRYAGLLGGIFLALAMLASWVNNQRLIRNVGDHLALYHRLSDAPLTPKLQAQQRLRADGALLEDWQRRGEPLRYRLGLYQGGRLIPAVEAAVNDLPLPPSLSPSPQTVIKKIVQEPKTIRLDSMSLFDSGKSALKAGSTKMLVNSLVGVKARPGWLIVVAGHTDNTGNAQRNQTLSQKRAEAVRDWMHDTGDVPESCFAVQGYGASRPLATNDTPEGRALNRRVEISLVSQANACQIPGHTLASSQDDGASQHNRE</sequence>
<accession>A0ABU1DR41</accession>
<dbReference type="SUPFAM" id="SSF103088">
    <property type="entry name" value="OmpA-like"/>
    <property type="match status" value="1"/>
</dbReference>
<dbReference type="CDD" id="cd07185">
    <property type="entry name" value="OmpA_C-like"/>
    <property type="match status" value="1"/>
</dbReference>
<evidence type="ECO:0000313" key="7">
    <source>
        <dbReference type="Proteomes" id="UP001256818"/>
    </source>
</evidence>
<feature type="domain" description="OmpA-like" evidence="5">
    <location>
        <begin position="436"/>
        <end position="554"/>
    </location>
</feature>
<evidence type="ECO:0000256" key="4">
    <source>
        <dbReference type="SAM" id="Phobius"/>
    </source>
</evidence>
<comment type="subcellular location">
    <subcellularLocation>
        <location evidence="1">Cell outer membrane</location>
    </subcellularLocation>
</comment>
<keyword evidence="4" id="KW-0812">Transmembrane</keyword>
<dbReference type="EMBL" id="JAVIWS010000001">
    <property type="protein sequence ID" value="MDR4878479.1"/>
    <property type="molecule type" value="Genomic_DNA"/>
</dbReference>
<feature type="transmembrane region" description="Helical" evidence="4">
    <location>
        <begin position="7"/>
        <end position="25"/>
    </location>
</feature>
<dbReference type="InterPro" id="IPR036737">
    <property type="entry name" value="OmpA-like_sf"/>
</dbReference>
<evidence type="ECO:0000256" key="2">
    <source>
        <dbReference type="ARBA" id="ARBA00023136"/>
    </source>
</evidence>
<keyword evidence="2 3" id="KW-0472">Membrane</keyword>
<keyword evidence="7" id="KW-1185">Reference proteome</keyword>
<protein>
    <submittedName>
        <fullName evidence="6">OmpA family protein</fullName>
    </submittedName>
</protein>
<keyword evidence="4" id="KW-1133">Transmembrane helix</keyword>
<dbReference type="InterPro" id="IPR006664">
    <property type="entry name" value="OMP_bac"/>
</dbReference>
<name>A0ABU1DR41_9ESCH</name>